<feature type="chain" id="PRO_5047267218" evidence="1">
    <location>
        <begin position="29"/>
        <end position="176"/>
    </location>
</feature>
<gene>
    <name evidence="3" type="ORF">VPK24_16490</name>
</gene>
<evidence type="ECO:0000256" key="1">
    <source>
        <dbReference type="SAM" id="SignalP"/>
    </source>
</evidence>
<comment type="caution">
    <text evidence="3">The sequence shown here is derived from an EMBL/GenBank/DDBJ whole genome shotgun (WGS) entry which is preliminary data.</text>
</comment>
<dbReference type="Pfam" id="PF13946">
    <property type="entry name" value="DUF4214"/>
    <property type="match status" value="1"/>
</dbReference>
<protein>
    <submittedName>
        <fullName evidence="3">DUF4214 domain-containing protein</fullName>
    </submittedName>
</protein>
<keyword evidence="1" id="KW-0732">Signal</keyword>
<name>A0ABW7CGL8_9CYAN</name>
<feature type="signal peptide" evidence="1">
    <location>
        <begin position="1"/>
        <end position="28"/>
    </location>
</feature>
<dbReference type="InterPro" id="IPR025282">
    <property type="entry name" value="DUF4214"/>
</dbReference>
<evidence type="ECO:0000313" key="4">
    <source>
        <dbReference type="Proteomes" id="UP001604335"/>
    </source>
</evidence>
<proteinExistence type="predicted"/>
<evidence type="ECO:0000313" key="3">
    <source>
        <dbReference type="EMBL" id="MFG3819245.1"/>
    </source>
</evidence>
<evidence type="ECO:0000259" key="2">
    <source>
        <dbReference type="Pfam" id="PF13946"/>
    </source>
</evidence>
<organism evidence="3 4">
    <name type="scientific">Limnothrix redekei LRLZ20PSL1</name>
    <dbReference type="NCBI Taxonomy" id="3112953"/>
    <lineage>
        <taxon>Bacteria</taxon>
        <taxon>Bacillati</taxon>
        <taxon>Cyanobacteriota</taxon>
        <taxon>Cyanophyceae</taxon>
        <taxon>Pseudanabaenales</taxon>
        <taxon>Pseudanabaenaceae</taxon>
        <taxon>Limnothrix</taxon>
    </lineage>
</organism>
<feature type="domain" description="DUF4214" evidence="2">
    <location>
        <begin position="71"/>
        <end position="121"/>
    </location>
</feature>
<reference evidence="4" key="1">
    <citation type="journal article" date="2024" name="Algal Res.">
        <title>Biochemical, toxicological and genomic investigation of a high-biomass producing Limnothrix strain isolated from Italian shallow drinking water reservoir.</title>
        <authorList>
            <person name="Simonazzi M."/>
            <person name="Shishido T.K."/>
            <person name="Delbaje E."/>
            <person name="Wahlsten M."/>
            <person name="Fewer D.P."/>
            <person name="Sivonen K."/>
            <person name="Pezzolesi L."/>
            <person name="Pistocchi R."/>
        </authorList>
    </citation>
    <scope>NUCLEOTIDE SEQUENCE [LARGE SCALE GENOMIC DNA]</scope>
    <source>
        <strain evidence="4">LRLZ20PSL1</strain>
    </source>
</reference>
<sequence>MLQMLPSRSPRRSLSTVLATTLAASAIALPSQGSSLCVGNRQQSLCLESGAQYVSVAGAWDESLLATGIDPGHAAEVDRLYQSVLGRPADLAGLRTYVRALEQGWSVRKVRWAIANSAEAQVAIHRIYREVLDRAADEEGLDTYRDRLERGWELSRVRTDIGSSYEAQSRRRSLTS</sequence>
<accession>A0ABW7CGL8</accession>
<keyword evidence="4" id="KW-1185">Reference proteome</keyword>
<dbReference type="Proteomes" id="UP001604335">
    <property type="component" value="Unassembled WGS sequence"/>
</dbReference>
<dbReference type="EMBL" id="JAZAQF010000088">
    <property type="protein sequence ID" value="MFG3819245.1"/>
    <property type="molecule type" value="Genomic_DNA"/>
</dbReference>
<dbReference type="RefSeq" id="WP_393015049.1">
    <property type="nucleotide sequence ID" value="NZ_JAZAQF010000088.1"/>
</dbReference>